<name>A0A0G1VFV8_9BACT</name>
<dbReference type="Proteomes" id="UP000034565">
    <property type="component" value="Unassembled WGS sequence"/>
</dbReference>
<keyword evidence="1" id="KW-0812">Transmembrane</keyword>
<organism evidence="2 3">
    <name type="scientific">Candidatus Amesbacteria bacterium GW2011_GWA1_47_20</name>
    <dbReference type="NCBI Taxonomy" id="1618354"/>
    <lineage>
        <taxon>Bacteria</taxon>
        <taxon>Candidatus Amesiibacteriota</taxon>
    </lineage>
</organism>
<dbReference type="Pfam" id="PF14584">
    <property type="entry name" value="DUF4446"/>
    <property type="match status" value="1"/>
</dbReference>
<sequence length="128" mass="14441">MSLLWEAVIFFLLAAWTAVLTYFTFKAYQILQYKSSDTSGLRHWSLVRFNPFSDTGGEQSFVIALLNDSGDGLIITSLHGRGVARFYTKKVTKGLADQELSTEEKAALAQAPLKRKLLWPKRSSHEQN</sequence>
<proteinExistence type="predicted"/>
<dbReference type="EMBL" id="LCOA01000017">
    <property type="protein sequence ID" value="KKU68905.1"/>
    <property type="molecule type" value="Genomic_DNA"/>
</dbReference>
<keyword evidence="1" id="KW-0472">Membrane</keyword>
<dbReference type="AlphaFoldDB" id="A0A0G1VFV8"/>
<evidence type="ECO:0000313" key="3">
    <source>
        <dbReference type="Proteomes" id="UP000034565"/>
    </source>
</evidence>
<evidence type="ECO:0000313" key="2">
    <source>
        <dbReference type="EMBL" id="KKU68905.1"/>
    </source>
</evidence>
<accession>A0A0G1VFV8</accession>
<feature type="transmembrane region" description="Helical" evidence="1">
    <location>
        <begin position="6"/>
        <end position="25"/>
    </location>
</feature>
<gene>
    <name evidence="2" type="ORF">UX92_C0017G0012</name>
</gene>
<evidence type="ECO:0008006" key="4">
    <source>
        <dbReference type="Google" id="ProtNLM"/>
    </source>
</evidence>
<protein>
    <recommendedName>
        <fullName evidence="4">DUF4446 domain-containing protein</fullName>
    </recommendedName>
</protein>
<dbReference type="InterPro" id="IPR027981">
    <property type="entry name" value="DUF4446"/>
</dbReference>
<evidence type="ECO:0000256" key="1">
    <source>
        <dbReference type="SAM" id="Phobius"/>
    </source>
</evidence>
<reference evidence="2 3" key="1">
    <citation type="journal article" date="2015" name="Nature">
        <title>rRNA introns, odd ribosomes, and small enigmatic genomes across a large radiation of phyla.</title>
        <authorList>
            <person name="Brown C.T."/>
            <person name="Hug L.A."/>
            <person name="Thomas B.C."/>
            <person name="Sharon I."/>
            <person name="Castelle C.J."/>
            <person name="Singh A."/>
            <person name="Wilkins M.J."/>
            <person name="Williams K.H."/>
            <person name="Banfield J.F."/>
        </authorList>
    </citation>
    <scope>NUCLEOTIDE SEQUENCE [LARGE SCALE GENOMIC DNA]</scope>
</reference>
<keyword evidence="1" id="KW-1133">Transmembrane helix</keyword>
<comment type="caution">
    <text evidence="2">The sequence shown here is derived from an EMBL/GenBank/DDBJ whole genome shotgun (WGS) entry which is preliminary data.</text>
</comment>